<reference evidence="2 3" key="2">
    <citation type="submission" date="2015-05" db="EMBL/GenBank/DDBJ databases">
        <title>Distinctive expansion of gene families associated with plant cell wall degradation and secondary metabolism in the genomes of grapevine trunk pathogens.</title>
        <authorList>
            <person name="Lawrence D.P."/>
            <person name="Travadon R."/>
            <person name="Rolshausen P.E."/>
            <person name="Baumgartner K."/>
        </authorList>
    </citation>
    <scope>NUCLEOTIDE SEQUENCE [LARGE SCALE GENOMIC DNA]</scope>
    <source>
        <strain evidence="2">DS831</strain>
    </source>
</reference>
<accession>A0A0G2DVP4</accession>
<organism evidence="2 3">
    <name type="scientific">Diplodia seriata</name>
    <dbReference type="NCBI Taxonomy" id="420778"/>
    <lineage>
        <taxon>Eukaryota</taxon>
        <taxon>Fungi</taxon>
        <taxon>Dikarya</taxon>
        <taxon>Ascomycota</taxon>
        <taxon>Pezizomycotina</taxon>
        <taxon>Dothideomycetes</taxon>
        <taxon>Dothideomycetes incertae sedis</taxon>
        <taxon>Botryosphaeriales</taxon>
        <taxon>Botryosphaeriaceae</taxon>
        <taxon>Diplodia</taxon>
    </lineage>
</organism>
<sequence length="108" mass="11180">MRFTSLIASVLATTAAAAPNGCIKRQDNTTLVNATPEQLAFAVQQADCDVWGCLGVVGAAACIAPKIIDVDVQGVIDCVSGNKDQLCGCASCIEPLGEFLVKYDICDA</sequence>
<comment type="caution">
    <text evidence="2">The sequence shown here is derived from an EMBL/GenBank/DDBJ whole genome shotgun (WGS) entry which is preliminary data.</text>
</comment>
<evidence type="ECO:0000256" key="1">
    <source>
        <dbReference type="SAM" id="SignalP"/>
    </source>
</evidence>
<proteinExistence type="predicted"/>
<protein>
    <recommendedName>
        <fullName evidence="4">Hydrophobin</fullName>
    </recommendedName>
</protein>
<reference evidence="2 3" key="1">
    <citation type="submission" date="2015-03" db="EMBL/GenBank/DDBJ databases">
        <authorList>
            <person name="Morales-Cruz A."/>
            <person name="Amrine K.C."/>
            <person name="Cantu D."/>
        </authorList>
    </citation>
    <scope>NUCLEOTIDE SEQUENCE [LARGE SCALE GENOMIC DNA]</scope>
    <source>
        <strain evidence="2">DS831</strain>
    </source>
</reference>
<evidence type="ECO:0008006" key="4">
    <source>
        <dbReference type="Google" id="ProtNLM"/>
    </source>
</evidence>
<name>A0A0G2DVP4_9PEZI</name>
<keyword evidence="1" id="KW-0732">Signal</keyword>
<dbReference type="AlphaFoldDB" id="A0A0G2DVP4"/>
<evidence type="ECO:0000313" key="2">
    <source>
        <dbReference type="EMBL" id="KKY15002.1"/>
    </source>
</evidence>
<feature type="signal peptide" evidence="1">
    <location>
        <begin position="1"/>
        <end position="17"/>
    </location>
</feature>
<dbReference type="EMBL" id="LAQI01000203">
    <property type="protein sequence ID" value="KKY15002.1"/>
    <property type="molecule type" value="Genomic_DNA"/>
</dbReference>
<feature type="chain" id="PRO_5002543083" description="Hydrophobin" evidence="1">
    <location>
        <begin position="18"/>
        <end position="108"/>
    </location>
</feature>
<evidence type="ECO:0000313" key="3">
    <source>
        <dbReference type="Proteomes" id="UP000034182"/>
    </source>
</evidence>
<dbReference type="Proteomes" id="UP000034182">
    <property type="component" value="Unassembled WGS sequence"/>
</dbReference>
<gene>
    <name evidence="2" type="ORF">UCDDS831_g07879</name>
</gene>